<evidence type="ECO:0000313" key="1">
    <source>
        <dbReference type="EMBL" id="MEK9515359.1"/>
    </source>
</evidence>
<dbReference type="RefSeq" id="WP_231296490.1">
    <property type="nucleotide sequence ID" value="NZ_JBBWYZ010000039.1"/>
</dbReference>
<organism evidence="1 2">
    <name type="scientific">Limnospira fusiformis PMC 851.14</name>
    <dbReference type="NCBI Taxonomy" id="2219512"/>
    <lineage>
        <taxon>Bacteria</taxon>
        <taxon>Bacillati</taxon>
        <taxon>Cyanobacteriota</taxon>
        <taxon>Cyanophyceae</taxon>
        <taxon>Oscillatoriophycideae</taxon>
        <taxon>Oscillatoriales</taxon>
        <taxon>Sirenicapillariaceae</taxon>
        <taxon>Limnospira</taxon>
    </lineage>
</organism>
<proteinExistence type="predicted"/>
<dbReference type="Proteomes" id="UP001387447">
    <property type="component" value="Unassembled WGS sequence"/>
</dbReference>
<evidence type="ECO:0000313" key="2">
    <source>
        <dbReference type="Proteomes" id="UP001387447"/>
    </source>
</evidence>
<keyword evidence="2" id="KW-1185">Reference proteome</keyword>
<protein>
    <submittedName>
        <fullName evidence="1">Uncharacterized protein</fullName>
    </submittedName>
</protein>
<accession>A0ABU9ETQ6</accession>
<comment type="caution">
    <text evidence="1">The sequence shown here is derived from an EMBL/GenBank/DDBJ whole genome shotgun (WGS) entry which is preliminary data.</text>
</comment>
<sequence>MMTSTNQQNPQTQYTKQLKEEVLKSIENISVQVSSLWLKAQVPNPDEPLTRENISNYLEQLARAVKVEANNYSENLPDNEDKHSPYEWVDLTVDATSLMDCLLKAKASIDNTIAHLRVIDFATNVKPYQDVDSYAAYLNYCHERISTDLENALAELEDLDFTA</sequence>
<gene>
    <name evidence="1" type="ORF">AAEJ74_28040</name>
</gene>
<name>A0ABU9ETQ6_LIMFS</name>
<reference evidence="1 2" key="1">
    <citation type="journal article" date="2024" name="Front. Microbiol.">
        <title>Transcriptomic insights into the dominance of two phototrophs throughout the water column of a tropical hypersaline-alkaline crater lake (Dziani Dzaha, Mayotte).</title>
        <authorList>
            <person name="Duperron S."/>
            <person name="Halary S."/>
            <person name="Bouly J.-P."/>
            <person name="Roussel T."/>
            <person name="Hugoni M."/>
            <person name="Bruto M."/>
            <person name="Oger P."/>
            <person name="Duval C."/>
            <person name="Woo A."/>
            <person name="Jezequiel D."/>
            <person name="Ader M."/>
            <person name="Leboulanger C."/>
            <person name="Agogue H."/>
            <person name="Grossi V."/>
            <person name="Trousselier M."/>
            <person name="Bernard C."/>
        </authorList>
    </citation>
    <scope>NUCLEOTIDE SEQUENCE [LARGE SCALE GENOMIC DNA]</scope>
    <source>
        <strain evidence="1 2">PMC 851.14</strain>
    </source>
</reference>
<dbReference type="EMBL" id="JBBWYZ010000039">
    <property type="protein sequence ID" value="MEK9515359.1"/>
    <property type="molecule type" value="Genomic_DNA"/>
</dbReference>